<feature type="compositionally biased region" description="Basic and acidic residues" evidence="1">
    <location>
        <begin position="29"/>
        <end position="48"/>
    </location>
</feature>
<evidence type="ECO:0000313" key="2">
    <source>
        <dbReference type="EMBL" id="CAG8522349.1"/>
    </source>
</evidence>
<proteinExistence type="predicted"/>
<evidence type="ECO:0000256" key="1">
    <source>
        <dbReference type="SAM" id="MobiDB-lite"/>
    </source>
</evidence>
<dbReference type="AlphaFoldDB" id="A0A9N9AAZ0"/>
<name>A0A9N9AAZ0_9GLOM</name>
<evidence type="ECO:0000313" key="3">
    <source>
        <dbReference type="Proteomes" id="UP000789831"/>
    </source>
</evidence>
<sequence>MSRKKYSFAELEGLIKQARQQKLAAKQKAQREKRESHQRIQREKEQSRIQHKKRLGEIYGYFRQELNKLDRSKHPEYFTAHLSLDPVTKKGLQRLSRKHPDYDFYAEFKKNKKNLVYQLNKGGRDYLLKQTTRAYQEEIAEQARQKVKFFFPEKGEHKVFFGKKKEFKEIWQEILTSQGSIQDRARPTKAFAIGEMLRKTKPEGELVSDNEIELDKYGKPKFKEGQVISLNSNKPGRRWSVSKNVPSLEKQAEKEVHLRAQESYINEHGTELEKDIFFNRRKNNFLCVIEAMGFDCRANQGTSEP</sequence>
<dbReference type="Proteomes" id="UP000789831">
    <property type="component" value="Unassembled WGS sequence"/>
</dbReference>
<keyword evidence="3" id="KW-1185">Reference proteome</keyword>
<protein>
    <submittedName>
        <fullName evidence="2">12433_t:CDS:1</fullName>
    </submittedName>
</protein>
<gene>
    <name evidence="2" type="ORF">AGERDE_LOCUS5303</name>
</gene>
<dbReference type="EMBL" id="CAJVPL010000698">
    <property type="protein sequence ID" value="CAG8522349.1"/>
    <property type="molecule type" value="Genomic_DNA"/>
</dbReference>
<dbReference type="OrthoDB" id="10560314at2759"/>
<organism evidence="2 3">
    <name type="scientific">Ambispora gerdemannii</name>
    <dbReference type="NCBI Taxonomy" id="144530"/>
    <lineage>
        <taxon>Eukaryota</taxon>
        <taxon>Fungi</taxon>
        <taxon>Fungi incertae sedis</taxon>
        <taxon>Mucoromycota</taxon>
        <taxon>Glomeromycotina</taxon>
        <taxon>Glomeromycetes</taxon>
        <taxon>Archaeosporales</taxon>
        <taxon>Ambisporaceae</taxon>
        <taxon>Ambispora</taxon>
    </lineage>
</organism>
<feature type="region of interest" description="Disordered" evidence="1">
    <location>
        <begin position="22"/>
        <end position="48"/>
    </location>
</feature>
<comment type="caution">
    <text evidence="2">The sequence shown here is derived from an EMBL/GenBank/DDBJ whole genome shotgun (WGS) entry which is preliminary data.</text>
</comment>
<reference evidence="2" key="1">
    <citation type="submission" date="2021-06" db="EMBL/GenBank/DDBJ databases">
        <authorList>
            <person name="Kallberg Y."/>
            <person name="Tangrot J."/>
            <person name="Rosling A."/>
        </authorList>
    </citation>
    <scope>NUCLEOTIDE SEQUENCE</scope>
    <source>
        <strain evidence="2">MT106</strain>
    </source>
</reference>
<accession>A0A9N9AAZ0</accession>